<feature type="domain" description="Polymerase nucleotidyl transferase" evidence="2">
    <location>
        <begin position="39"/>
        <end position="73"/>
    </location>
</feature>
<name>A0A1G8MA21_9BACI</name>
<sequence>MLIKMTNGWGKLFFMDDQIDEYLYQLTEVVNAVLHDRMVGLYLSGSAVLDDFNKHVSDIDVLCVVKRPLKAVEKQALVQGLSDNALPSPGVGLEFYVVVEKEAAHPHSLPSYEFALLTGQTFTDKVEEEGVDEGLLMDFALILQSGRTLTGRPKEDVFGKIPKPWLHEAMNGSLRWHEKHIFHPFYDPYGHEAVLNACRSWCFKETGVLTSKTKAATWALQLFPDADVIRHALAIRHGQRHDLVNVEEIQPFLRYVISKNLSKIPSVI</sequence>
<dbReference type="Pfam" id="PF13427">
    <property type="entry name" value="AadA_C"/>
    <property type="match status" value="1"/>
</dbReference>
<keyword evidence="1 4" id="KW-0808">Transferase</keyword>
<dbReference type="Pfam" id="PF01909">
    <property type="entry name" value="NTP_transf_2"/>
    <property type="match status" value="1"/>
</dbReference>
<feature type="domain" description="Adenylyltransferase AadA C-terminal" evidence="3">
    <location>
        <begin position="157"/>
        <end position="257"/>
    </location>
</feature>
<dbReference type="AlphaFoldDB" id="A0A1G8MA21"/>
<evidence type="ECO:0000259" key="2">
    <source>
        <dbReference type="Pfam" id="PF01909"/>
    </source>
</evidence>
<dbReference type="GO" id="GO:0016779">
    <property type="term" value="F:nucleotidyltransferase activity"/>
    <property type="evidence" value="ECO:0007669"/>
    <property type="project" value="InterPro"/>
</dbReference>
<dbReference type="Proteomes" id="UP000198853">
    <property type="component" value="Unassembled WGS sequence"/>
</dbReference>
<dbReference type="SUPFAM" id="SSF81301">
    <property type="entry name" value="Nucleotidyltransferase"/>
    <property type="match status" value="1"/>
</dbReference>
<accession>A0A1G8MA21</accession>
<dbReference type="InterPro" id="IPR002934">
    <property type="entry name" value="Polymerase_NTP_transf_dom"/>
</dbReference>
<dbReference type="OrthoDB" id="5643411at2"/>
<evidence type="ECO:0000313" key="4">
    <source>
        <dbReference type="EMBL" id="SDI64819.1"/>
    </source>
</evidence>
<evidence type="ECO:0000256" key="1">
    <source>
        <dbReference type="ARBA" id="ARBA00022679"/>
    </source>
</evidence>
<organism evidence="4 5">
    <name type="scientific">Natribacillus halophilus</name>
    <dbReference type="NCBI Taxonomy" id="549003"/>
    <lineage>
        <taxon>Bacteria</taxon>
        <taxon>Bacillati</taxon>
        <taxon>Bacillota</taxon>
        <taxon>Bacilli</taxon>
        <taxon>Bacillales</taxon>
        <taxon>Bacillaceae</taxon>
        <taxon>Natribacillus</taxon>
    </lineage>
</organism>
<evidence type="ECO:0000259" key="3">
    <source>
        <dbReference type="Pfam" id="PF13427"/>
    </source>
</evidence>
<evidence type="ECO:0000313" key="5">
    <source>
        <dbReference type="Proteomes" id="UP000198853"/>
    </source>
</evidence>
<gene>
    <name evidence="4" type="ORF">SAMN04488123_10457</name>
</gene>
<dbReference type="EMBL" id="FNEN01000004">
    <property type="protein sequence ID" value="SDI64819.1"/>
    <property type="molecule type" value="Genomic_DNA"/>
</dbReference>
<protein>
    <submittedName>
        <fullName evidence="4">Nucleotidyltransferase domain-containing protein</fullName>
    </submittedName>
</protein>
<proteinExistence type="predicted"/>
<dbReference type="InterPro" id="IPR025184">
    <property type="entry name" value="AadA_C"/>
</dbReference>
<dbReference type="InterPro" id="IPR043519">
    <property type="entry name" value="NT_sf"/>
</dbReference>
<reference evidence="4 5" key="1">
    <citation type="submission" date="2016-10" db="EMBL/GenBank/DDBJ databases">
        <authorList>
            <person name="de Groot N.N."/>
        </authorList>
    </citation>
    <scope>NUCLEOTIDE SEQUENCE [LARGE SCALE GENOMIC DNA]</scope>
    <source>
        <strain evidence="4 5">DSM 21771</strain>
    </source>
</reference>
<keyword evidence="5" id="KW-1185">Reference proteome</keyword>